<dbReference type="Gene3D" id="3.40.50.300">
    <property type="entry name" value="P-loop containing nucleotide triphosphate hydrolases"/>
    <property type="match status" value="1"/>
</dbReference>
<evidence type="ECO:0000259" key="1">
    <source>
        <dbReference type="Pfam" id="PF13362"/>
    </source>
</evidence>
<dbReference type="SUPFAM" id="SSF52540">
    <property type="entry name" value="P-loop containing nucleoside triphosphate hydrolases"/>
    <property type="match status" value="1"/>
</dbReference>
<dbReference type="EMBL" id="SWCI01000003">
    <property type="protein sequence ID" value="TKB49934.1"/>
    <property type="molecule type" value="Genomic_DNA"/>
</dbReference>
<evidence type="ECO:0000313" key="3">
    <source>
        <dbReference type="Proteomes" id="UP000305674"/>
    </source>
</evidence>
<dbReference type="Pfam" id="PF13481">
    <property type="entry name" value="AAA_25"/>
    <property type="match status" value="1"/>
</dbReference>
<dbReference type="Proteomes" id="UP000305674">
    <property type="component" value="Unassembled WGS sequence"/>
</dbReference>
<dbReference type="Pfam" id="PF13362">
    <property type="entry name" value="Toprim_3"/>
    <property type="match status" value="1"/>
</dbReference>
<organism evidence="2 3">
    <name type="scientific">Ferrimonas sediminicola</name>
    <dbReference type="NCBI Taxonomy" id="2569538"/>
    <lineage>
        <taxon>Bacteria</taxon>
        <taxon>Pseudomonadati</taxon>
        <taxon>Pseudomonadota</taxon>
        <taxon>Gammaproteobacteria</taxon>
        <taxon>Alteromonadales</taxon>
        <taxon>Ferrimonadaceae</taxon>
        <taxon>Ferrimonas</taxon>
    </lineage>
</organism>
<dbReference type="CDD" id="cd01125">
    <property type="entry name" value="RepA_RSF1010_like"/>
    <property type="match status" value="1"/>
</dbReference>
<dbReference type="InterPro" id="IPR027417">
    <property type="entry name" value="P-loop_NTPase"/>
</dbReference>
<name>A0A4U1BFA3_9GAMM</name>
<proteinExistence type="predicted"/>
<accession>A0A4U1BFA3</accession>
<dbReference type="OrthoDB" id="784829at2"/>
<dbReference type="InterPro" id="IPR006171">
    <property type="entry name" value="TOPRIM_dom"/>
</dbReference>
<protein>
    <submittedName>
        <fullName evidence="2">DNA primase</fullName>
    </submittedName>
</protein>
<dbReference type="InterPro" id="IPR038724">
    <property type="entry name" value="RepA"/>
</dbReference>
<comment type="caution">
    <text evidence="2">The sequence shown here is derived from an EMBL/GenBank/DDBJ whole genome shotgun (WGS) entry which is preliminary data.</text>
</comment>
<dbReference type="RefSeq" id="WP_136852482.1">
    <property type="nucleotide sequence ID" value="NZ_SWCI01000003.1"/>
</dbReference>
<feature type="domain" description="Toprim" evidence="1">
    <location>
        <begin position="105"/>
        <end position="198"/>
    </location>
</feature>
<reference evidence="2 3" key="1">
    <citation type="submission" date="2019-04" db="EMBL/GenBank/DDBJ databases">
        <authorList>
            <person name="Hwang J.C."/>
        </authorList>
    </citation>
    <scope>NUCLEOTIDE SEQUENCE [LARGE SCALE GENOMIC DNA]</scope>
    <source>
        <strain evidence="2 3">IMCC35001</strain>
    </source>
</reference>
<gene>
    <name evidence="2" type="ORF">FCL40_07220</name>
</gene>
<sequence>MDQLLEEVGRKVHQLTQFSTISETVPYLEKKGLTGMPWQVISEPVTVAKATFQPGDMLVSMADLNTGEAVNIQLINAKGEKRFLPKGQVKGAGCWLESDGEVDRLWISESIGTGLSVHRVAKEPVLVAFSAGNISQCVTAAKLRYPNSVVVIAADNDSDKKTNVGVEVAEAVASEQQVLLSVPPEAGDWNDYFCRHGQGTTLQALMDEVRQPQPMEVTDVARALWRFPYSIGSTGYDYQSRYLIKGQLPADSFGVVYGPSGHFKSFIALALACHVATGQDWNGHRTQRNKVIYVAGEGGTGVPRRIKAWESKSRKGVTVSDLAVISQPVYLTEVGQLEALIDAATDFGGEQGVGLIILDTLARCFAGADENKTADMNQFIAKCDELRRRTGATVLVVHHSGKDAEKGARGSSALRAAADFEFSVKRTEDDQLAAWLACTKMKDDGGASDMAFPLRVVELFTDSDGDPVTSLVVSDEGYVPETQDEVKEPPSKNQTALWEVVRSRQQQGEDTHRSVVRDDLKKMGLNTNNFSRWVTALLNRGSIRLEGDKLIAI</sequence>
<evidence type="ECO:0000313" key="2">
    <source>
        <dbReference type="EMBL" id="TKB49934.1"/>
    </source>
</evidence>
<dbReference type="AlphaFoldDB" id="A0A4U1BFA3"/>
<keyword evidence="3" id="KW-1185">Reference proteome</keyword>